<keyword evidence="2" id="KW-0547">Nucleotide-binding</keyword>
<evidence type="ECO:0000259" key="5">
    <source>
        <dbReference type="PROSITE" id="PS50011"/>
    </source>
</evidence>
<evidence type="ECO:0000256" key="4">
    <source>
        <dbReference type="ARBA" id="ARBA00022840"/>
    </source>
</evidence>
<evidence type="ECO:0000256" key="3">
    <source>
        <dbReference type="ARBA" id="ARBA00022777"/>
    </source>
</evidence>
<dbReference type="InterPro" id="IPR011009">
    <property type="entry name" value="Kinase-like_dom_sf"/>
</dbReference>
<keyword evidence="6" id="KW-0723">Serine/threonine-protein kinase</keyword>
<dbReference type="Gene3D" id="1.10.510.10">
    <property type="entry name" value="Transferase(Phosphotransferase) domain 1"/>
    <property type="match status" value="1"/>
</dbReference>
<sequence>MREPLRAEDPRVVGRYRLRARLGEGGQGAVFLGEGPEGEVAVKVLHGRLSGDSRARQDFAKELAAARQVQPFCTAAVLDADIEGDTPYIVSEFVAGAALNVQVAEKGPYSGTALHRLAVGTATALTAIHKAGVVHRDFKPGNVLIAGDGPRVIDFGVARRAAADATATGVAGTPAFMAPEQVAGAPPGPAADMFAWAATMLFAATGRPPFGGDSIPVVFYRIQTAQPDVSMLEQPLRGLVAACLAKDPSLRLTAREVMLGLVGHEDSRPIGVPQPFQPFTPPYSGQAGQASAGRMTAAEPAVRRPHHRAVPFAVSMSAALAVTMAVLIAAFAPNRSGADPNDVTTSPATVAVKTPAAVITSSPPSGLTWIADRIGLELEPGWKVYTSDAGTHVVTGKCVRPYEYFSAEECHGFWVMGARQISAGAHGSGGGGSYTGKMRYNPASDVQPCFYPYTGMQGEVGKAITANSVLVGAKKARYLEWPVDCMNDDFSQALDQFHQREWFVEEQRVLIIDHQKNPDLQDVLSTASWR</sequence>
<protein>
    <submittedName>
        <fullName evidence="6">Serine/threonine protein kinase</fullName>
    </submittedName>
</protein>
<organism evidence="6 7">
    <name type="scientific">Sphaerisporangium dianthi</name>
    <dbReference type="NCBI Taxonomy" id="1436120"/>
    <lineage>
        <taxon>Bacteria</taxon>
        <taxon>Bacillati</taxon>
        <taxon>Actinomycetota</taxon>
        <taxon>Actinomycetes</taxon>
        <taxon>Streptosporangiales</taxon>
        <taxon>Streptosporangiaceae</taxon>
        <taxon>Sphaerisporangium</taxon>
    </lineage>
</organism>
<comment type="caution">
    <text evidence="6">The sequence shown here is derived from an EMBL/GenBank/DDBJ whole genome shotgun (WGS) entry which is preliminary data.</text>
</comment>
<dbReference type="Pfam" id="PF00069">
    <property type="entry name" value="Pkinase"/>
    <property type="match status" value="1"/>
</dbReference>
<dbReference type="GO" id="GO:0004674">
    <property type="term" value="F:protein serine/threonine kinase activity"/>
    <property type="evidence" value="ECO:0007669"/>
    <property type="project" value="UniProtKB-KW"/>
</dbReference>
<dbReference type="SUPFAM" id="SSF56112">
    <property type="entry name" value="Protein kinase-like (PK-like)"/>
    <property type="match status" value="1"/>
</dbReference>
<dbReference type="PANTHER" id="PTHR43289">
    <property type="entry name" value="MITOGEN-ACTIVATED PROTEIN KINASE KINASE KINASE 20-RELATED"/>
    <property type="match status" value="1"/>
</dbReference>
<evidence type="ECO:0000313" key="6">
    <source>
        <dbReference type="EMBL" id="MFC4530344.1"/>
    </source>
</evidence>
<keyword evidence="3 6" id="KW-0418">Kinase</keyword>
<dbReference type="EMBL" id="JBHSFP010000003">
    <property type="protein sequence ID" value="MFC4530344.1"/>
    <property type="molecule type" value="Genomic_DNA"/>
</dbReference>
<dbReference type="PROSITE" id="PS00108">
    <property type="entry name" value="PROTEIN_KINASE_ST"/>
    <property type="match status" value="1"/>
</dbReference>
<dbReference type="RefSeq" id="WP_380838110.1">
    <property type="nucleotide sequence ID" value="NZ_JBHSFP010000003.1"/>
</dbReference>
<dbReference type="CDD" id="cd14014">
    <property type="entry name" value="STKc_PknB_like"/>
    <property type="match status" value="1"/>
</dbReference>
<dbReference type="PANTHER" id="PTHR43289:SF34">
    <property type="entry name" value="SERINE_THREONINE-PROTEIN KINASE YBDM-RELATED"/>
    <property type="match status" value="1"/>
</dbReference>
<reference evidence="7" key="1">
    <citation type="journal article" date="2019" name="Int. J. Syst. Evol. Microbiol.">
        <title>The Global Catalogue of Microorganisms (GCM) 10K type strain sequencing project: providing services to taxonomists for standard genome sequencing and annotation.</title>
        <authorList>
            <consortium name="The Broad Institute Genomics Platform"/>
            <consortium name="The Broad Institute Genome Sequencing Center for Infectious Disease"/>
            <person name="Wu L."/>
            <person name="Ma J."/>
        </authorList>
    </citation>
    <scope>NUCLEOTIDE SEQUENCE [LARGE SCALE GENOMIC DNA]</scope>
    <source>
        <strain evidence="7">CGMCC 4.7132</strain>
    </source>
</reference>
<dbReference type="PROSITE" id="PS50011">
    <property type="entry name" value="PROTEIN_KINASE_DOM"/>
    <property type="match status" value="1"/>
</dbReference>
<dbReference type="Gene3D" id="3.30.200.20">
    <property type="entry name" value="Phosphorylase Kinase, domain 1"/>
    <property type="match status" value="1"/>
</dbReference>
<keyword evidence="7" id="KW-1185">Reference proteome</keyword>
<proteinExistence type="predicted"/>
<feature type="domain" description="Protein kinase" evidence="5">
    <location>
        <begin position="16"/>
        <end position="267"/>
    </location>
</feature>
<dbReference type="InterPro" id="IPR000719">
    <property type="entry name" value="Prot_kinase_dom"/>
</dbReference>
<name>A0ABV9CCU6_9ACTN</name>
<keyword evidence="1" id="KW-0808">Transferase</keyword>
<evidence type="ECO:0000313" key="7">
    <source>
        <dbReference type="Proteomes" id="UP001596004"/>
    </source>
</evidence>
<dbReference type="InterPro" id="IPR008271">
    <property type="entry name" value="Ser/Thr_kinase_AS"/>
</dbReference>
<gene>
    <name evidence="6" type="ORF">ACFO60_06195</name>
</gene>
<dbReference type="Proteomes" id="UP001596004">
    <property type="component" value="Unassembled WGS sequence"/>
</dbReference>
<evidence type="ECO:0000256" key="1">
    <source>
        <dbReference type="ARBA" id="ARBA00022679"/>
    </source>
</evidence>
<keyword evidence="4" id="KW-0067">ATP-binding</keyword>
<evidence type="ECO:0000256" key="2">
    <source>
        <dbReference type="ARBA" id="ARBA00022741"/>
    </source>
</evidence>
<accession>A0ABV9CCU6</accession>